<feature type="compositionally biased region" description="Basic residues" evidence="1">
    <location>
        <begin position="1"/>
        <end position="11"/>
    </location>
</feature>
<dbReference type="PANTHER" id="PTHR31157:SF1">
    <property type="entry name" value="SCP DOMAIN-CONTAINING PROTEIN"/>
    <property type="match status" value="1"/>
</dbReference>
<dbReference type="Proteomes" id="UP000186235">
    <property type="component" value="Unassembled WGS sequence"/>
</dbReference>
<feature type="domain" description="SCP" evidence="2">
    <location>
        <begin position="230"/>
        <end position="334"/>
    </location>
</feature>
<organism evidence="3 4">
    <name type="scientific">Cellulosimicrobium aquatile</name>
    <dbReference type="NCBI Taxonomy" id="1612203"/>
    <lineage>
        <taxon>Bacteria</taxon>
        <taxon>Bacillati</taxon>
        <taxon>Actinomycetota</taxon>
        <taxon>Actinomycetes</taxon>
        <taxon>Micrococcales</taxon>
        <taxon>Promicromonosporaceae</taxon>
        <taxon>Cellulosimicrobium</taxon>
    </lineage>
</organism>
<dbReference type="Gene3D" id="3.40.33.10">
    <property type="entry name" value="CAP"/>
    <property type="match status" value="1"/>
</dbReference>
<feature type="compositionally biased region" description="Low complexity" evidence="1">
    <location>
        <begin position="12"/>
        <end position="32"/>
    </location>
</feature>
<dbReference type="CDD" id="cd05379">
    <property type="entry name" value="CAP_bacterial"/>
    <property type="match status" value="1"/>
</dbReference>
<evidence type="ECO:0000259" key="2">
    <source>
        <dbReference type="Pfam" id="PF00188"/>
    </source>
</evidence>
<accession>A0A1N6NKI6</accession>
<gene>
    <name evidence="3" type="ORF">SAMN05518682_0541</name>
</gene>
<feature type="region of interest" description="Disordered" evidence="1">
    <location>
        <begin position="1"/>
        <end position="49"/>
    </location>
</feature>
<proteinExistence type="predicted"/>
<dbReference type="Pfam" id="PF00188">
    <property type="entry name" value="CAP"/>
    <property type="match status" value="1"/>
</dbReference>
<feature type="compositionally biased region" description="Low complexity" evidence="1">
    <location>
        <begin position="126"/>
        <end position="154"/>
    </location>
</feature>
<feature type="region of interest" description="Disordered" evidence="1">
    <location>
        <begin position="99"/>
        <end position="201"/>
    </location>
</feature>
<dbReference type="EMBL" id="FTMI01000001">
    <property type="protein sequence ID" value="SIP92496.1"/>
    <property type="molecule type" value="Genomic_DNA"/>
</dbReference>
<dbReference type="InterPro" id="IPR035940">
    <property type="entry name" value="CAP_sf"/>
</dbReference>
<feature type="compositionally biased region" description="Low complexity" evidence="1">
    <location>
        <begin position="170"/>
        <end position="201"/>
    </location>
</feature>
<name>A0A1N6NKI6_9MICO</name>
<dbReference type="AlphaFoldDB" id="A0A1N6NKI6"/>
<dbReference type="InterPro" id="IPR014044">
    <property type="entry name" value="CAP_dom"/>
</dbReference>
<evidence type="ECO:0000313" key="3">
    <source>
        <dbReference type="EMBL" id="SIP92496.1"/>
    </source>
</evidence>
<feature type="compositionally biased region" description="Basic residues" evidence="1">
    <location>
        <begin position="33"/>
        <end position="46"/>
    </location>
</feature>
<evidence type="ECO:0000313" key="4">
    <source>
        <dbReference type="Proteomes" id="UP000186235"/>
    </source>
</evidence>
<dbReference type="SUPFAM" id="SSF55797">
    <property type="entry name" value="PR-1-like"/>
    <property type="match status" value="1"/>
</dbReference>
<dbReference type="PANTHER" id="PTHR31157">
    <property type="entry name" value="SCP DOMAIN-CONTAINING PROTEIN"/>
    <property type="match status" value="1"/>
</dbReference>
<keyword evidence="4" id="KW-1185">Reference proteome</keyword>
<reference evidence="4" key="1">
    <citation type="submission" date="2017-01" db="EMBL/GenBank/DDBJ databases">
        <authorList>
            <person name="Varghese N."/>
            <person name="Submissions S."/>
        </authorList>
    </citation>
    <scope>NUCLEOTIDE SEQUENCE [LARGE SCALE GENOMIC DNA]</scope>
    <source>
        <strain evidence="4">3bp</strain>
    </source>
</reference>
<sequence length="342" mass="33935">MVSQRTPRHRSAGAAPAPSSESSPVPASSAAPARRRGGPFARHLRSGPRVAVTSGVAAALLLGPPLGLTAATVTGEIRPEHVGSLGPVVAALPWQGSAPQEWLAGRDPRDDRASRTLADARDDQPADAPTAPGAPGADDAPPAETAPAPAATEEPPAEPVPTPTPEDVPPAEGAADPAGPDGATASGPTPGSGTADGAAPAAGTASAAGAAAPGGAGPGALTAEGAAVVELTNAERAAAGCEPLAVDDRLTAAAQLHSEDMDAQGYMDHTSLDGRSPWDRAHAQGYLNPGAENVAKGYRTAQDVVRGWMDSPGHRANILDCGLREIGVGHANGAWTQVFGWG</sequence>
<protein>
    <submittedName>
        <fullName evidence="3">Uncharacterized conserved protein YkwD, contains CAP (CSP/antigen 5/PR1) domain</fullName>
    </submittedName>
</protein>
<feature type="compositionally biased region" description="Pro residues" evidence="1">
    <location>
        <begin position="157"/>
        <end position="168"/>
    </location>
</feature>
<feature type="compositionally biased region" description="Basic and acidic residues" evidence="1">
    <location>
        <begin position="104"/>
        <end position="124"/>
    </location>
</feature>
<evidence type="ECO:0000256" key="1">
    <source>
        <dbReference type="SAM" id="MobiDB-lite"/>
    </source>
</evidence>